<comment type="caution">
    <text evidence="5">The sequence shown here is derived from an EMBL/GenBank/DDBJ whole genome shotgun (WGS) entry which is preliminary data.</text>
</comment>
<keyword evidence="6" id="KW-1185">Reference proteome</keyword>
<feature type="domain" description="DUF7654" evidence="3">
    <location>
        <begin position="550"/>
        <end position="690"/>
    </location>
</feature>
<feature type="region of interest" description="Disordered" evidence="1">
    <location>
        <begin position="1"/>
        <end position="30"/>
    </location>
</feature>
<evidence type="ECO:0000313" key="5">
    <source>
        <dbReference type="EMBL" id="PWK22636.1"/>
    </source>
</evidence>
<accession>A0A316DY31</accession>
<dbReference type="Pfam" id="PF24677">
    <property type="entry name" value="DUF7657"/>
    <property type="match status" value="1"/>
</dbReference>
<feature type="transmembrane region" description="Helical" evidence="2">
    <location>
        <begin position="56"/>
        <end position="73"/>
    </location>
</feature>
<dbReference type="Pfam" id="PF24672">
    <property type="entry name" value="DUF7654"/>
    <property type="match status" value="1"/>
</dbReference>
<keyword evidence="2" id="KW-1133">Transmembrane helix</keyword>
<reference evidence="5 6" key="1">
    <citation type="submission" date="2018-05" db="EMBL/GenBank/DDBJ databases">
        <title>Genomic Encyclopedia of Archaeal and Bacterial Type Strains, Phase II (KMG-II): from individual species to whole genera.</title>
        <authorList>
            <person name="Goeker M."/>
        </authorList>
    </citation>
    <scope>NUCLEOTIDE SEQUENCE [LARGE SCALE GENOMIC DNA]</scope>
    <source>
        <strain evidence="5 6">DSM 22214</strain>
    </source>
</reference>
<keyword evidence="2" id="KW-0812">Transmembrane</keyword>
<feature type="transmembrane region" description="Helical" evidence="2">
    <location>
        <begin position="439"/>
        <end position="458"/>
    </location>
</feature>
<feature type="compositionally biased region" description="Polar residues" evidence="1">
    <location>
        <begin position="8"/>
        <end position="29"/>
    </location>
</feature>
<feature type="transmembrane region" description="Helical" evidence="2">
    <location>
        <begin position="267"/>
        <end position="284"/>
    </location>
</feature>
<feature type="transmembrane region" description="Helical" evidence="2">
    <location>
        <begin position="243"/>
        <end position="261"/>
    </location>
</feature>
<feature type="transmembrane region" description="Helical" evidence="2">
    <location>
        <begin position="470"/>
        <end position="487"/>
    </location>
</feature>
<evidence type="ECO:0000259" key="3">
    <source>
        <dbReference type="Pfam" id="PF24672"/>
    </source>
</evidence>
<dbReference type="Proteomes" id="UP000245489">
    <property type="component" value="Unassembled WGS sequence"/>
</dbReference>
<evidence type="ECO:0000313" key="6">
    <source>
        <dbReference type="Proteomes" id="UP000245489"/>
    </source>
</evidence>
<dbReference type="AlphaFoldDB" id="A0A316DY31"/>
<protein>
    <submittedName>
        <fullName evidence="5">Uncharacterized protein</fullName>
    </submittedName>
</protein>
<feature type="domain" description="DUF7657" evidence="4">
    <location>
        <begin position="58"/>
        <end position="454"/>
    </location>
</feature>
<organism evidence="5 6">
    <name type="scientific">Arcicella aurantiaca</name>
    <dbReference type="NCBI Taxonomy" id="591202"/>
    <lineage>
        <taxon>Bacteria</taxon>
        <taxon>Pseudomonadati</taxon>
        <taxon>Bacteroidota</taxon>
        <taxon>Cytophagia</taxon>
        <taxon>Cytophagales</taxon>
        <taxon>Flectobacillaceae</taxon>
        <taxon>Arcicella</taxon>
    </lineage>
</organism>
<evidence type="ECO:0000256" key="1">
    <source>
        <dbReference type="SAM" id="MobiDB-lite"/>
    </source>
</evidence>
<feature type="transmembrane region" description="Helical" evidence="2">
    <location>
        <begin position="525"/>
        <end position="545"/>
    </location>
</feature>
<dbReference type="EMBL" id="QGGO01000019">
    <property type="protein sequence ID" value="PWK22636.1"/>
    <property type="molecule type" value="Genomic_DNA"/>
</dbReference>
<feature type="transmembrane region" description="Helical" evidence="2">
    <location>
        <begin position="499"/>
        <end position="518"/>
    </location>
</feature>
<dbReference type="OrthoDB" id="909787at2"/>
<dbReference type="RefSeq" id="WP_146199186.1">
    <property type="nucleotide sequence ID" value="NZ_QGGO01000019.1"/>
</dbReference>
<dbReference type="InterPro" id="IPR056074">
    <property type="entry name" value="DUF7657"/>
</dbReference>
<keyword evidence="2" id="KW-0472">Membrane</keyword>
<evidence type="ECO:0000259" key="4">
    <source>
        <dbReference type="Pfam" id="PF24677"/>
    </source>
</evidence>
<gene>
    <name evidence="5" type="ORF">LV89_03348</name>
</gene>
<dbReference type="InterPro" id="IPR056071">
    <property type="entry name" value="DUF7654"/>
</dbReference>
<feature type="transmembrane region" description="Helical" evidence="2">
    <location>
        <begin position="177"/>
        <end position="206"/>
    </location>
</feature>
<sequence>MKKHKTQKVSTNSPVIPPSNTINENSSAKSPVADNKIEHLNEITQPFELIRFDKKLNIYLGICVLAFLILSLLKIHGSSVASWNDIIPEGSTSTKSILAGTPKRIRMDEYAVLTPFTLSQYNNNFPTANQAIGGQNAPLIGFVPVNHFVTAFRPNFWAYYFLSQEQAFAWAWNFKTFGILISVTLMLMLLTGNNLLLSIFGGFWLLYSSGTQWWYSTSWPDCIFLAAILFTCAVYLIFSKNIISLIISTLLFVLFSVYYATILYPPYQLPLAYFVIFLLAGYVIHHFNKDIIFDKLFIKLGLGLGAFAALGIIFFKFYSDAKPTIEAMMNTAYPGKRTDFGGSGFPTNMFSEYYHLFVNSDSFPQAWINICELSHYINFAPVIVGCMIWYYATTQKINYLVLLPSIFVVFILIWIKVGFPESIAKLTLMSMSPPKRTQIPFGVANVILAIIYVSQLKYMKISDLPISKKVISIIITILFMGITAATNDSSSGNFFKAPQLVIGVILFGIANIMLLFPLNIKFREVIFTSVIAVTLVPNIMVNPIAKGLAPITEHNIYQQIKAIDKADPHQRWMVNGSQFYGYITQATGVNVLGGVKYVPDFKTMKVIDGKYKRDTVYNRYAHTVYSSYIDGKDSTVVALNFEDGYSIGIDGCSPRLKELKVKYMIFDRQPQPVEVRCMKRIADSTVQIYQRND</sequence>
<name>A0A316DY31_9BACT</name>
<feature type="transmembrane region" description="Helical" evidence="2">
    <location>
        <begin position="296"/>
        <end position="318"/>
    </location>
</feature>
<proteinExistence type="predicted"/>
<feature type="transmembrane region" description="Helical" evidence="2">
    <location>
        <begin position="399"/>
        <end position="419"/>
    </location>
</feature>
<feature type="transmembrane region" description="Helical" evidence="2">
    <location>
        <begin position="373"/>
        <end position="392"/>
    </location>
</feature>
<evidence type="ECO:0000256" key="2">
    <source>
        <dbReference type="SAM" id="Phobius"/>
    </source>
</evidence>
<feature type="transmembrane region" description="Helical" evidence="2">
    <location>
        <begin position="218"/>
        <end position="238"/>
    </location>
</feature>